<evidence type="ECO:0000256" key="1">
    <source>
        <dbReference type="ARBA" id="ARBA00010139"/>
    </source>
</evidence>
<reference evidence="5" key="1">
    <citation type="submission" date="2022-11" db="EMBL/GenBank/DDBJ databases">
        <title>Genome Resource of Sclerotinia nivalis Strain SnTB1, a Plant Pathogen Isolated from American Ginseng.</title>
        <authorList>
            <person name="Fan S."/>
        </authorList>
    </citation>
    <scope>NUCLEOTIDE SEQUENCE</scope>
    <source>
        <strain evidence="5">SnTB1</strain>
    </source>
</reference>
<dbReference type="InterPro" id="IPR051209">
    <property type="entry name" value="FAD-bind_Monooxygenase_sf"/>
</dbReference>
<evidence type="ECO:0008006" key="7">
    <source>
        <dbReference type="Google" id="ProtNLM"/>
    </source>
</evidence>
<keyword evidence="2" id="KW-0285">Flavoprotein</keyword>
<gene>
    <name evidence="5" type="ORF">OCU04_004671</name>
</gene>
<dbReference type="Gene3D" id="3.50.50.60">
    <property type="entry name" value="FAD/NAD(P)-binding domain"/>
    <property type="match status" value="2"/>
</dbReference>
<dbReference type="GO" id="GO:0050661">
    <property type="term" value="F:NADP binding"/>
    <property type="evidence" value="ECO:0007669"/>
    <property type="project" value="InterPro"/>
</dbReference>
<keyword evidence="6" id="KW-1185">Reference proteome</keyword>
<dbReference type="AlphaFoldDB" id="A0A9X0AUA3"/>
<dbReference type="Proteomes" id="UP001152300">
    <property type="component" value="Unassembled WGS sequence"/>
</dbReference>
<evidence type="ECO:0000313" key="6">
    <source>
        <dbReference type="Proteomes" id="UP001152300"/>
    </source>
</evidence>
<protein>
    <recommendedName>
        <fullName evidence="7">Sterigmatocystin biosynthesis monooxygenase stcW</fullName>
    </recommendedName>
</protein>
<dbReference type="GO" id="GO:0050660">
    <property type="term" value="F:flavin adenine dinucleotide binding"/>
    <property type="evidence" value="ECO:0007669"/>
    <property type="project" value="InterPro"/>
</dbReference>
<evidence type="ECO:0000256" key="3">
    <source>
        <dbReference type="ARBA" id="ARBA00022827"/>
    </source>
</evidence>
<evidence type="ECO:0000256" key="4">
    <source>
        <dbReference type="ARBA" id="ARBA00023002"/>
    </source>
</evidence>
<evidence type="ECO:0000313" key="5">
    <source>
        <dbReference type="EMBL" id="KAJ8067318.1"/>
    </source>
</evidence>
<dbReference type="InterPro" id="IPR020946">
    <property type="entry name" value="Flavin_mOase-like"/>
</dbReference>
<comment type="caution">
    <text evidence="5">The sequence shown here is derived from an EMBL/GenBank/DDBJ whole genome shotgun (WGS) entry which is preliminary data.</text>
</comment>
<accession>A0A9X0AUA3</accession>
<proteinExistence type="inferred from homology"/>
<dbReference type="SUPFAM" id="SSF51905">
    <property type="entry name" value="FAD/NAD(P)-binding domain"/>
    <property type="match status" value="1"/>
</dbReference>
<name>A0A9X0AUA3_9HELO</name>
<dbReference type="EMBL" id="JAPEIS010000004">
    <property type="protein sequence ID" value="KAJ8067318.1"/>
    <property type="molecule type" value="Genomic_DNA"/>
</dbReference>
<comment type="similarity">
    <text evidence="1">Belongs to the FAD-binding monooxygenase family.</text>
</comment>
<keyword evidence="4" id="KW-0560">Oxidoreductase</keyword>
<keyword evidence="3" id="KW-0274">FAD</keyword>
<dbReference type="PANTHER" id="PTHR42877:SF1">
    <property type="entry name" value="FAD-BINDING MONOOXYGENASE STCW"/>
    <property type="match status" value="1"/>
</dbReference>
<sequence length="592" mass="67231">MAPPGSSQIGAQGTTSLNMPAGGYQIPDITFRDPKNRRLKVLTIGAGFSGIMMAYYIQKQCQNVEHVIYEKNPDIGGTWYENRYPGAACDVPSHAYTFPFALNPDWPKYASGAIDIWNYLGKVCDTFDLRKYMTFNTEIIGCFWDEETGKWTVKMKQALESAEREFEETCDLLLHATGILNNFKWPDIKGIQKFKGKVIHTAKWPSDYQQEQWKNESVAIIGSGASSIQTLPTMQPHVKHIDVYVRTPIWFTSIAGNDGRGKEYTPQERENFKNDLPALVEHAKYFENQINGSWSMFFKDSEAQKESQKKFAARMEVFIKDKRLLKGFTPKFSVGCRRTTPGDPYMTAIQESNVDVHFSAAEEITEDSVIDSEGEERKVDTVICATGFDVSYRPRFQIIGQRGVDLREKWKIVPESYLGITVPDIPNFITFIGPTWPIANGSVLGPLGEVANYAIKFIKKMQSEFIKSIAPKQDTTDLFNAHTQELMKQSVWTSGSGCRSWYKDNETGRVNAVWPGSSLHYMQVIQDPRYEDYNITYQNKHNPWAYLGLGFTIENRTEGADVSPYINEAAIDPKWLEVMKSEALVADRDVHP</sequence>
<dbReference type="InterPro" id="IPR036188">
    <property type="entry name" value="FAD/NAD-bd_sf"/>
</dbReference>
<organism evidence="5 6">
    <name type="scientific">Sclerotinia nivalis</name>
    <dbReference type="NCBI Taxonomy" id="352851"/>
    <lineage>
        <taxon>Eukaryota</taxon>
        <taxon>Fungi</taxon>
        <taxon>Dikarya</taxon>
        <taxon>Ascomycota</taxon>
        <taxon>Pezizomycotina</taxon>
        <taxon>Leotiomycetes</taxon>
        <taxon>Helotiales</taxon>
        <taxon>Sclerotiniaceae</taxon>
        <taxon>Sclerotinia</taxon>
    </lineage>
</organism>
<dbReference type="PANTHER" id="PTHR42877">
    <property type="entry name" value="L-ORNITHINE N(5)-MONOOXYGENASE-RELATED"/>
    <property type="match status" value="1"/>
</dbReference>
<evidence type="ECO:0000256" key="2">
    <source>
        <dbReference type="ARBA" id="ARBA00022630"/>
    </source>
</evidence>
<dbReference type="Pfam" id="PF00743">
    <property type="entry name" value="FMO-like"/>
    <property type="match status" value="1"/>
</dbReference>
<dbReference type="GO" id="GO:0004499">
    <property type="term" value="F:N,N-dimethylaniline monooxygenase activity"/>
    <property type="evidence" value="ECO:0007669"/>
    <property type="project" value="InterPro"/>
</dbReference>
<dbReference type="OrthoDB" id="74360at2759"/>